<evidence type="ECO:0000256" key="2">
    <source>
        <dbReference type="ARBA" id="ARBA00008661"/>
    </source>
</evidence>
<evidence type="ECO:0000256" key="8">
    <source>
        <dbReference type="ARBA" id="ARBA00023136"/>
    </source>
</evidence>
<evidence type="ECO:0000256" key="9">
    <source>
        <dbReference type="ARBA" id="ARBA00037847"/>
    </source>
</evidence>
<protein>
    <recommendedName>
        <fullName evidence="10">Fringe-like glycosyltransferase domain-containing protein</fullName>
    </recommendedName>
</protein>
<evidence type="ECO:0000259" key="10">
    <source>
        <dbReference type="Pfam" id="PF02434"/>
    </source>
</evidence>
<dbReference type="Proteomes" id="UP001482620">
    <property type="component" value="Unassembled WGS sequence"/>
</dbReference>
<feature type="domain" description="Fringe-like glycosyltransferase" evidence="10">
    <location>
        <begin position="93"/>
        <end position="341"/>
    </location>
</feature>
<comment type="caution">
    <text evidence="11">The sequence shown here is derived from an EMBL/GenBank/DDBJ whole genome shotgun (WGS) entry which is preliminary data.</text>
</comment>
<keyword evidence="8" id="KW-0472">Membrane</keyword>
<dbReference type="InterPro" id="IPR003378">
    <property type="entry name" value="Fringe-like_glycosylTrfase"/>
</dbReference>
<dbReference type="Pfam" id="PF02434">
    <property type="entry name" value="Fringe"/>
    <property type="match status" value="1"/>
</dbReference>
<evidence type="ECO:0000256" key="1">
    <source>
        <dbReference type="ARBA" id="ARBA00004606"/>
    </source>
</evidence>
<evidence type="ECO:0000256" key="4">
    <source>
        <dbReference type="ARBA" id="ARBA00022679"/>
    </source>
</evidence>
<dbReference type="PANTHER" id="PTHR10811">
    <property type="entry name" value="FRINGE-RELATED"/>
    <property type="match status" value="1"/>
</dbReference>
<gene>
    <name evidence="11" type="ORF">ILYODFUR_004620</name>
</gene>
<evidence type="ECO:0000313" key="11">
    <source>
        <dbReference type="EMBL" id="MEQ2235662.1"/>
    </source>
</evidence>
<proteinExistence type="inferred from homology"/>
<keyword evidence="5" id="KW-0812">Transmembrane</keyword>
<comment type="subcellular location">
    <subcellularLocation>
        <location evidence="9">Endomembrane system</location>
        <topology evidence="9">Single-pass membrane protein</topology>
    </subcellularLocation>
    <subcellularLocation>
        <location evidence="1">Membrane</location>
        <topology evidence="1">Single-pass type II membrane protein</topology>
    </subcellularLocation>
</comment>
<accession>A0ABV0TTK9</accession>
<evidence type="ECO:0000256" key="6">
    <source>
        <dbReference type="ARBA" id="ARBA00022968"/>
    </source>
</evidence>
<dbReference type="EMBL" id="JAHRIQ010046597">
    <property type="protein sequence ID" value="MEQ2235662.1"/>
    <property type="molecule type" value="Genomic_DNA"/>
</dbReference>
<comment type="similarity">
    <text evidence="2">Belongs to the glycosyltransferase 31 family.</text>
</comment>
<evidence type="ECO:0000256" key="3">
    <source>
        <dbReference type="ARBA" id="ARBA00022676"/>
    </source>
</evidence>
<evidence type="ECO:0000256" key="7">
    <source>
        <dbReference type="ARBA" id="ARBA00022989"/>
    </source>
</evidence>
<keyword evidence="4" id="KW-0808">Transferase</keyword>
<keyword evidence="3" id="KW-0328">Glycosyltransferase</keyword>
<keyword evidence="12" id="KW-1185">Reference proteome</keyword>
<dbReference type="Gene3D" id="3.90.550.50">
    <property type="match status" value="1"/>
</dbReference>
<keyword evidence="7" id="KW-1133">Transmembrane helix</keyword>
<name>A0ABV0TTK9_9TELE</name>
<evidence type="ECO:0000256" key="5">
    <source>
        <dbReference type="ARBA" id="ARBA00022692"/>
    </source>
</evidence>
<evidence type="ECO:0000313" key="12">
    <source>
        <dbReference type="Proteomes" id="UP001482620"/>
    </source>
</evidence>
<organism evidence="11 12">
    <name type="scientific">Ilyodon furcidens</name>
    <name type="common">goldbreast splitfin</name>
    <dbReference type="NCBI Taxonomy" id="33524"/>
    <lineage>
        <taxon>Eukaryota</taxon>
        <taxon>Metazoa</taxon>
        <taxon>Chordata</taxon>
        <taxon>Craniata</taxon>
        <taxon>Vertebrata</taxon>
        <taxon>Euteleostomi</taxon>
        <taxon>Actinopterygii</taxon>
        <taxon>Neopterygii</taxon>
        <taxon>Teleostei</taxon>
        <taxon>Neoteleostei</taxon>
        <taxon>Acanthomorphata</taxon>
        <taxon>Ovalentaria</taxon>
        <taxon>Atherinomorphae</taxon>
        <taxon>Cyprinodontiformes</taxon>
        <taxon>Goodeidae</taxon>
        <taxon>Ilyodon</taxon>
    </lineage>
</organism>
<reference evidence="11 12" key="1">
    <citation type="submission" date="2021-06" db="EMBL/GenBank/DDBJ databases">
        <authorList>
            <person name="Palmer J.M."/>
        </authorList>
    </citation>
    <scope>NUCLEOTIDE SEQUENCE [LARGE SCALE GENOMIC DNA]</scope>
    <source>
        <strain evidence="12">if_2019</strain>
        <tissue evidence="11">Muscle</tissue>
    </source>
</reference>
<sequence length="370" mass="41324">MRKRWIRRSLLVLIFTFLIILFVDFQLSTSSFPKLNAAHRPLPSGLRGSILQVSSAAKDAQSSVHSISEIESKPNENNGEESVFAGAHATLPQLRLDDIYIAVKTTGRFHKTRLELLLDTWISRTKAHTFIFTDKEDEELSSKGYNMEVTGCQTDHSQQALSCKMSAEYDGFMASDKRWFCHVDDDNYVNPGGLLSLLSTFPQEGDIYVGKPSLDKPITAHELLDGNKTMNVQFWFATGGAGFCLSRRLAEKMSPWASGSNFERTSAKIRLPDDCTVGFIVEKMLGIAMVHCPFFHSHLENLLLISQRTLPQQVTLSYGMFENKMNSIEVKGSFSKEEDPSSGDGVSSSTHGVLTKIQNERLTFTASTFQ</sequence>
<keyword evidence="6" id="KW-0735">Signal-anchor</keyword>